<keyword evidence="2" id="KW-1185">Reference proteome</keyword>
<sequence>MTRSIVGSQMIKEATDQILAQATLSPDVSSLWSPYVIGFSVYGREDACFNRKDDKTVYTGSGNISQGNPFEMPQKSTVPSLYIKDVVATLDWKEKPQFQNQLLYINWILKKMGIRSYDESPHAEDDSLQFCNPIFATGL</sequence>
<gene>
    <name evidence="1" type="ORF">DCAF_LOCUS7764</name>
</gene>
<comment type="caution">
    <text evidence="1">The sequence shown here is derived from an EMBL/GenBank/DDBJ whole genome shotgun (WGS) entry which is preliminary data.</text>
</comment>
<organism evidence="1 2">
    <name type="scientific">Dovyalis caffra</name>
    <dbReference type="NCBI Taxonomy" id="77055"/>
    <lineage>
        <taxon>Eukaryota</taxon>
        <taxon>Viridiplantae</taxon>
        <taxon>Streptophyta</taxon>
        <taxon>Embryophyta</taxon>
        <taxon>Tracheophyta</taxon>
        <taxon>Spermatophyta</taxon>
        <taxon>Magnoliopsida</taxon>
        <taxon>eudicotyledons</taxon>
        <taxon>Gunneridae</taxon>
        <taxon>Pentapetalae</taxon>
        <taxon>rosids</taxon>
        <taxon>fabids</taxon>
        <taxon>Malpighiales</taxon>
        <taxon>Salicaceae</taxon>
        <taxon>Flacourtieae</taxon>
        <taxon>Dovyalis</taxon>
    </lineage>
</organism>
<proteinExistence type="predicted"/>
<dbReference type="EMBL" id="CAWUPB010000913">
    <property type="protein sequence ID" value="CAK7330083.1"/>
    <property type="molecule type" value="Genomic_DNA"/>
</dbReference>
<evidence type="ECO:0000313" key="2">
    <source>
        <dbReference type="Proteomes" id="UP001314170"/>
    </source>
</evidence>
<protein>
    <submittedName>
        <fullName evidence="1">Uncharacterized protein</fullName>
    </submittedName>
</protein>
<accession>A0AAV1R7S4</accession>
<dbReference type="Proteomes" id="UP001314170">
    <property type="component" value="Unassembled WGS sequence"/>
</dbReference>
<reference evidence="1 2" key="1">
    <citation type="submission" date="2024-01" db="EMBL/GenBank/DDBJ databases">
        <authorList>
            <person name="Waweru B."/>
        </authorList>
    </citation>
    <scope>NUCLEOTIDE SEQUENCE [LARGE SCALE GENOMIC DNA]</scope>
</reference>
<name>A0AAV1R7S4_9ROSI</name>
<dbReference type="AlphaFoldDB" id="A0AAV1R7S4"/>
<evidence type="ECO:0000313" key="1">
    <source>
        <dbReference type="EMBL" id="CAK7330083.1"/>
    </source>
</evidence>